<evidence type="ECO:0000313" key="11">
    <source>
        <dbReference type="Proteomes" id="UP000595917"/>
    </source>
</evidence>
<dbReference type="Pfam" id="PF07992">
    <property type="entry name" value="Pyr_redox_2"/>
    <property type="match status" value="1"/>
</dbReference>
<keyword evidence="5" id="KW-0560">Oxidoreductase</keyword>
<dbReference type="InterPro" id="IPR004099">
    <property type="entry name" value="Pyr_nucl-diS_OxRdtase_dimer"/>
</dbReference>
<dbReference type="PRINTS" id="PR00368">
    <property type="entry name" value="FADPNR"/>
</dbReference>
<sequence length="435" mass="47045">MKVLIIGGVAGGASAAARLRRLDETAEIILIERGDYVSYANCGLPYFIGGEITEKSALAVQTPETLRMRMNLDVRTGHEALEIFRDEKKVRIWNIAENTVYEETYDRLILSTGAEPIRPPLPGADDPRVFTLRTIPDTYRIHDFINENNPKRALVVGGGYIGLEMAENLSKAGLAVTVAEMADHVIAPLDADMAGDVHSYIRSRGIELLLGNGVQSIEPAPDSLHVTLARGTAQADMVLLSIGVKPDTALAKKADLAVNPRGAITVDRSMRTSDPNIYAVGDAVEITQLVGGKPGYIPLAGPANKQGRIAADSIAGIHREYRGTQGTALIRFFGMTVGTTGLNETAAAQAEISYDKVYLLALSHAGYYPGAEPMNIKVLFEKESGRILGAQIAGFGGWTSAWIFLRRQSAMDSTHTTCRNSNSGTRRPFLQPRIR</sequence>
<dbReference type="AlphaFoldDB" id="A0A7T8BAG6"/>
<evidence type="ECO:0000259" key="8">
    <source>
        <dbReference type="Pfam" id="PF02852"/>
    </source>
</evidence>
<feature type="domain" description="FAD/NAD(P)-binding" evidence="9">
    <location>
        <begin position="1"/>
        <end position="294"/>
    </location>
</feature>
<keyword evidence="11" id="KW-1185">Reference proteome</keyword>
<feature type="compositionally biased region" description="Polar residues" evidence="7">
    <location>
        <begin position="414"/>
        <end position="425"/>
    </location>
</feature>
<accession>A0A7T8BAG6</accession>
<evidence type="ECO:0000256" key="7">
    <source>
        <dbReference type="SAM" id="MobiDB-lite"/>
    </source>
</evidence>
<dbReference type="InterPro" id="IPR023753">
    <property type="entry name" value="FAD/NAD-binding_dom"/>
</dbReference>
<dbReference type="InterPro" id="IPR050260">
    <property type="entry name" value="FAD-bd_OxRdtase"/>
</dbReference>
<keyword evidence="4" id="KW-0274">FAD</keyword>
<comment type="similarity">
    <text evidence="2">Belongs to the class-III pyridine nucleotide-disulfide oxidoreductase family.</text>
</comment>
<dbReference type="InterPro" id="IPR036188">
    <property type="entry name" value="FAD/NAD-bd_sf"/>
</dbReference>
<evidence type="ECO:0000256" key="2">
    <source>
        <dbReference type="ARBA" id="ARBA00009130"/>
    </source>
</evidence>
<dbReference type="PANTHER" id="PTHR43429">
    <property type="entry name" value="PYRIDINE NUCLEOTIDE-DISULFIDE OXIDOREDUCTASE DOMAIN-CONTAINING"/>
    <property type="match status" value="1"/>
</dbReference>
<evidence type="ECO:0000259" key="9">
    <source>
        <dbReference type="Pfam" id="PF07992"/>
    </source>
</evidence>
<dbReference type="PANTHER" id="PTHR43429:SF1">
    <property type="entry name" value="NAD(P)H SULFUR OXIDOREDUCTASE (COA-DEPENDENT)"/>
    <property type="match status" value="1"/>
</dbReference>
<dbReference type="SUPFAM" id="SSF55424">
    <property type="entry name" value="FAD/NAD-linked reductases, dimerisation (C-terminal) domain"/>
    <property type="match status" value="1"/>
</dbReference>
<evidence type="ECO:0000256" key="1">
    <source>
        <dbReference type="ARBA" id="ARBA00001974"/>
    </source>
</evidence>
<comment type="cofactor">
    <cofactor evidence="1">
        <name>FAD</name>
        <dbReference type="ChEBI" id="CHEBI:57692"/>
    </cofactor>
</comment>
<evidence type="ECO:0000313" key="10">
    <source>
        <dbReference type="EMBL" id="QQO09351.1"/>
    </source>
</evidence>
<evidence type="ECO:0000256" key="4">
    <source>
        <dbReference type="ARBA" id="ARBA00022827"/>
    </source>
</evidence>
<dbReference type="PRINTS" id="PR00411">
    <property type="entry name" value="PNDRDTASEI"/>
</dbReference>
<dbReference type="EMBL" id="CP067089">
    <property type="protein sequence ID" value="QQO09351.1"/>
    <property type="molecule type" value="Genomic_DNA"/>
</dbReference>
<dbReference type="Proteomes" id="UP000595917">
    <property type="component" value="Chromosome"/>
</dbReference>
<evidence type="ECO:0000256" key="3">
    <source>
        <dbReference type="ARBA" id="ARBA00022630"/>
    </source>
</evidence>
<reference evidence="10" key="1">
    <citation type="submission" date="2021-01" db="EMBL/GenBank/DDBJ databases">
        <title>Description of Breznakiella homolactica.</title>
        <authorList>
            <person name="Song Y."/>
            <person name="Brune A."/>
        </authorList>
    </citation>
    <scope>NUCLEOTIDE SEQUENCE</scope>
    <source>
        <strain evidence="10">RmG30</strain>
    </source>
</reference>
<dbReference type="InterPro" id="IPR016156">
    <property type="entry name" value="FAD/NAD-linked_Rdtase_dimer_sf"/>
</dbReference>
<name>A0A7T8BAG6_9SPIR</name>
<feature type="domain" description="Pyridine nucleotide-disulphide oxidoreductase dimerisation" evidence="8">
    <location>
        <begin position="331"/>
        <end position="394"/>
    </location>
</feature>
<keyword evidence="6" id="KW-0676">Redox-active center</keyword>
<keyword evidence="3" id="KW-0285">Flavoprotein</keyword>
<dbReference type="GO" id="GO:0016491">
    <property type="term" value="F:oxidoreductase activity"/>
    <property type="evidence" value="ECO:0007669"/>
    <property type="project" value="UniProtKB-KW"/>
</dbReference>
<organism evidence="10 11">
    <name type="scientific">Breznakiella homolactica</name>
    <dbReference type="NCBI Taxonomy" id="2798577"/>
    <lineage>
        <taxon>Bacteria</taxon>
        <taxon>Pseudomonadati</taxon>
        <taxon>Spirochaetota</taxon>
        <taxon>Spirochaetia</taxon>
        <taxon>Spirochaetales</taxon>
        <taxon>Breznakiellaceae</taxon>
        <taxon>Breznakiella</taxon>
    </lineage>
</organism>
<proteinExistence type="inferred from homology"/>
<dbReference type="SUPFAM" id="SSF51905">
    <property type="entry name" value="FAD/NAD(P)-binding domain"/>
    <property type="match status" value="1"/>
</dbReference>
<evidence type="ECO:0000256" key="5">
    <source>
        <dbReference type="ARBA" id="ARBA00023002"/>
    </source>
</evidence>
<protein>
    <submittedName>
        <fullName evidence="10">FAD-dependent oxidoreductase</fullName>
    </submittedName>
</protein>
<gene>
    <name evidence="10" type="ORF">JFL75_20895</name>
</gene>
<feature type="region of interest" description="Disordered" evidence="7">
    <location>
        <begin position="414"/>
        <end position="435"/>
    </location>
</feature>
<dbReference type="Pfam" id="PF02852">
    <property type="entry name" value="Pyr_redox_dim"/>
    <property type="match status" value="1"/>
</dbReference>
<evidence type="ECO:0000256" key="6">
    <source>
        <dbReference type="ARBA" id="ARBA00023284"/>
    </source>
</evidence>
<dbReference type="Gene3D" id="3.50.50.60">
    <property type="entry name" value="FAD/NAD(P)-binding domain"/>
    <property type="match status" value="2"/>
</dbReference>